<evidence type="ECO:0000259" key="7">
    <source>
        <dbReference type="PROSITE" id="PS51186"/>
    </source>
</evidence>
<accession>A0A5J4K8S7</accession>
<dbReference type="SUPFAM" id="SSF51735">
    <property type="entry name" value="NAD(P)-binding Rossmann-fold domains"/>
    <property type="match status" value="1"/>
</dbReference>
<evidence type="ECO:0000256" key="4">
    <source>
        <dbReference type="ARBA" id="ARBA00060888"/>
    </source>
</evidence>
<dbReference type="InterPro" id="IPR013815">
    <property type="entry name" value="ATP_grasp_subdomain_1"/>
</dbReference>
<dbReference type="PROSITE" id="PS50975">
    <property type="entry name" value="ATP_GRASP"/>
    <property type="match status" value="1"/>
</dbReference>
<dbReference type="Pfam" id="PF13607">
    <property type="entry name" value="Succ_CoA_lig"/>
    <property type="match status" value="1"/>
</dbReference>
<name>A0A5J4K8S7_9CHLR</name>
<dbReference type="Gene3D" id="3.40.50.261">
    <property type="entry name" value="Succinyl-CoA synthetase domains"/>
    <property type="match status" value="2"/>
</dbReference>
<dbReference type="InterPro" id="IPR016102">
    <property type="entry name" value="Succinyl-CoA_synth-like"/>
</dbReference>
<dbReference type="InterPro" id="IPR032875">
    <property type="entry name" value="Succ_CoA_lig_flav_dom"/>
</dbReference>
<dbReference type="SUPFAM" id="SSF52210">
    <property type="entry name" value="Succinyl-CoA synthetase domains"/>
    <property type="match status" value="2"/>
</dbReference>
<keyword evidence="1" id="KW-0436">Ligase</keyword>
<dbReference type="Gene3D" id="3.40.50.720">
    <property type="entry name" value="NAD(P)-binding Rossmann-like Domain"/>
    <property type="match status" value="1"/>
</dbReference>
<dbReference type="GO" id="GO:0005524">
    <property type="term" value="F:ATP binding"/>
    <property type="evidence" value="ECO:0007669"/>
    <property type="project" value="UniProtKB-UniRule"/>
</dbReference>
<evidence type="ECO:0000256" key="1">
    <source>
        <dbReference type="ARBA" id="ARBA00022598"/>
    </source>
</evidence>
<proteinExistence type="inferred from homology"/>
<evidence type="ECO:0000256" key="3">
    <source>
        <dbReference type="ARBA" id="ARBA00022840"/>
    </source>
</evidence>
<gene>
    <name evidence="8" type="ORF">KTAU_25320</name>
</gene>
<dbReference type="Pfam" id="PF13380">
    <property type="entry name" value="CoA_binding_2"/>
    <property type="match status" value="1"/>
</dbReference>
<dbReference type="InterPro" id="IPR000182">
    <property type="entry name" value="GNAT_dom"/>
</dbReference>
<evidence type="ECO:0000313" key="8">
    <source>
        <dbReference type="EMBL" id="GER83895.1"/>
    </source>
</evidence>
<evidence type="ECO:0000256" key="5">
    <source>
        <dbReference type="PROSITE-ProRule" id="PRU00409"/>
    </source>
</evidence>
<feature type="domain" description="ATP-grasp" evidence="6">
    <location>
        <begin position="522"/>
        <end position="558"/>
    </location>
</feature>
<dbReference type="PANTHER" id="PTHR43334">
    <property type="entry name" value="ACETATE--COA LIGASE [ADP-FORMING]"/>
    <property type="match status" value="1"/>
</dbReference>
<protein>
    <submittedName>
        <fullName evidence="8">GNAT family N-acetyltransferase</fullName>
    </submittedName>
</protein>
<dbReference type="InterPro" id="IPR003781">
    <property type="entry name" value="CoA-bd"/>
</dbReference>
<comment type="similarity">
    <text evidence="4">In the N-terminal section; belongs to the acetate CoA ligase alpha subunit family.</text>
</comment>
<evidence type="ECO:0000256" key="2">
    <source>
        <dbReference type="ARBA" id="ARBA00022741"/>
    </source>
</evidence>
<dbReference type="GO" id="GO:0043758">
    <property type="term" value="F:acetate-CoA ligase (ADP-forming) activity"/>
    <property type="evidence" value="ECO:0007669"/>
    <property type="project" value="InterPro"/>
</dbReference>
<keyword evidence="2 5" id="KW-0547">Nucleotide-binding</keyword>
<keyword evidence="8" id="KW-0808">Transferase</keyword>
<dbReference type="PANTHER" id="PTHR43334:SF1">
    <property type="entry name" value="3-HYDROXYPROPIONATE--COA LIGASE [ADP-FORMING]"/>
    <property type="match status" value="1"/>
</dbReference>
<dbReference type="SUPFAM" id="SSF56059">
    <property type="entry name" value="Glutathione synthetase ATP-binding domain-like"/>
    <property type="match status" value="1"/>
</dbReference>
<dbReference type="CDD" id="cd04301">
    <property type="entry name" value="NAT_SF"/>
    <property type="match status" value="1"/>
</dbReference>
<dbReference type="GO" id="GO:0046872">
    <property type="term" value="F:metal ion binding"/>
    <property type="evidence" value="ECO:0007669"/>
    <property type="project" value="InterPro"/>
</dbReference>
<sequence length="935" mass="100312">MPQPQPAPGGSAAQKGQPTTLFDLPFSHPLRVFFAPRSIAVIGATERPGSVGRAVLTNLTTAPFGGSIFPVNLHRSSVLGRRAYPRVTDLPEPVELAVIATPAETVPSVIADCVAAGVEGAIILSAGFRERGPAGQALERQVLEEARRGGLRLLGPNCLGLMNPRIGLNATFASGMALPGQIAFLSQSGALCSAILDWSLQEHIGFSAFVSVGSMLDLGWGELLDYLGDDPHTSCILLYLETVGDARAFLSAARAVARRKPVILLKGGQTPEAIQAAISHTGALAVSQEIFEAACSRCGLLQVESIDELFAMAEVLARQPRPQGPHFTIVTNAGGAGVLAADALAKAGGALTPLSSETRAALDALLPPYWSRQNPVDILGDADPERYAQAIAILSREPASNGLLVILTPQAMSDPTRTAERVVEAVAGSKRPVLASWMGGSSVAVGHEILTRAGIPTFASPDTAARAFCAMWRASKHLQSLYETPSVVDDPEESASRRAQVAGWLTAARQAGHTLLSEPEAKAVLQAYGMPTVETRVALSEDEAVQQAEQLGYPVVLKLLSPTITHKSRIGGVRLALRTAEEVRQAYRAIAEAAERQAGAGQMQGVTVQPMITLEGYELIVGSFCDPQFGPVLLFGSGGRLVEVQRDTALALPPLTTTLARRLLERTRIFAALQQGAAGLPAVDLAALERLLVRFSLLVVEQPLIRECDINPVLAAGGHLLALDARIVLHSSGVPETALPRPAIRPYPSHYIGNWQLPDGTPVTIRPIRPEDEPLMVRFHERLSERSVYLRWLHVLGLSQRIAHERLVDRCFIDYDRELALVAISREEASGTGTETLLGIGRLIKLPGGEEAEFALLIADQVQGQGLGTELLRRLMEIARQEGLQRLQGRMLPENQAMLRICRKLGFQLTYHPEEQLMQATFLLREGSELIKGHP</sequence>
<dbReference type="InterPro" id="IPR011761">
    <property type="entry name" value="ATP-grasp"/>
</dbReference>
<dbReference type="GO" id="GO:0016747">
    <property type="term" value="F:acyltransferase activity, transferring groups other than amino-acyl groups"/>
    <property type="evidence" value="ECO:0007669"/>
    <property type="project" value="InterPro"/>
</dbReference>
<dbReference type="Gene3D" id="3.30.470.20">
    <property type="entry name" value="ATP-grasp fold, B domain"/>
    <property type="match status" value="1"/>
</dbReference>
<dbReference type="FunFam" id="3.30.1490.20:FF:000020">
    <property type="entry name" value="Protein lysine acetyltransferase"/>
    <property type="match status" value="1"/>
</dbReference>
<comment type="caution">
    <text evidence="8">The sequence shown here is derived from an EMBL/GenBank/DDBJ whole genome shotgun (WGS) entry which is preliminary data.</text>
</comment>
<keyword evidence="9" id="KW-1185">Reference proteome</keyword>
<reference evidence="8 9" key="1">
    <citation type="journal article" date="2019" name="Int. J. Syst. Evol. Microbiol.">
        <title>Thermogemmatispora aurantia sp. nov. and Thermogemmatispora argillosa sp. nov., within the class Ktedonobacteria, and emended description of the genus Thermogemmatispora.</title>
        <authorList>
            <person name="Zheng Y."/>
            <person name="Wang C.M."/>
            <person name="Sakai Y."/>
            <person name="Abe K."/>
            <person name="Yokota A."/>
            <person name="Yabe S."/>
        </authorList>
    </citation>
    <scope>NUCLEOTIDE SEQUENCE [LARGE SCALE GENOMIC DNA]</scope>
    <source>
        <strain evidence="8 9">A1-2</strain>
    </source>
</reference>
<dbReference type="InterPro" id="IPR043938">
    <property type="entry name" value="Ligase_CoA_dom"/>
</dbReference>
<dbReference type="Gene3D" id="3.40.630.30">
    <property type="match status" value="1"/>
</dbReference>
<dbReference type="InterPro" id="IPR051538">
    <property type="entry name" value="Acyl-CoA_Synth/Transferase"/>
</dbReference>
<keyword evidence="3 5" id="KW-0067">ATP-binding</keyword>
<organism evidence="8 9">
    <name type="scientific">Thermogemmatispora aurantia</name>
    <dbReference type="NCBI Taxonomy" id="2045279"/>
    <lineage>
        <taxon>Bacteria</taxon>
        <taxon>Bacillati</taxon>
        <taxon>Chloroflexota</taxon>
        <taxon>Ktedonobacteria</taxon>
        <taxon>Thermogemmatisporales</taxon>
        <taxon>Thermogemmatisporaceae</taxon>
        <taxon>Thermogemmatispora</taxon>
    </lineage>
</organism>
<evidence type="ECO:0000259" key="6">
    <source>
        <dbReference type="PROSITE" id="PS50975"/>
    </source>
</evidence>
<dbReference type="InterPro" id="IPR036291">
    <property type="entry name" value="NAD(P)-bd_dom_sf"/>
</dbReference>
<dbReference type="Pfam" id="PF19045">
    <property type="entry name" value="Ligase_CoA_2"/>
    <property type="match status" value="1"/>
</dbReference>
<dbReference type="EMBL" id="BKZV01000003">
    <property type="protein sequence ID" value="GER83895.1"/>
    <property type="molecule type" value="Genomic_DNA"/>
</dbReference>
<dbReference type="AlphaFoldDB" id="A0A5J4K8S7"/>
<evidence type="ECO:0000313" key="9">
    <source>
        <dbReference type="Proteomes" id="UP000334820"/>
    </source>
</evidence>
<dbReference type="RefSeq" id="WP_151728592.1">
    <property type="nucleotide sequence ID" value="NZ_BKZV01000003.1"/>
</dbReference>
<dbReference type="Pfam" id="PF13549">
    <property type="entry name" value="ATP-grasp_5"/>
    <property type="match status" value="1"/>
</dbReference>
<dbReference type="SMART" id="SM00881">
    <property type="entry name" value="CoA_binding"/>
    <property type="match status" value="1"/>
</dbReference>
<dbReference type="InterPro" id="IPR016181">
    <property type="entry name" value="Acyl_CoA_acyltransferase"/>
</dbReference>
<feature type="domain" description="N-acetyltransferase" evidence="7">
    <location>
        <begin position="763"/>
        <end position="923"/>
    </location>
</feature>
<dbReference type="Gene3D" id="3.30.1490.20">
    <property type="entry name" value="ATP-grasp fold, A domain"/>
    <property type="match status" value="1"/>
</dbReference>
<dbReference type="Pfam" id="PF13302">
    <property type="entry name" value="Acetyltransf_3"/>
    <property type="match status" value="1"/>
</dbReference>
<dbReference type="SUPFAM" id="SSF55729">
    <property type="entry name" value="Acyl-CoA N-acyltransferases (Nat)"/>
    <property type="match status" value="1"/>
</dbReference>
<dbReference type="Proteomes" id="UP000334820">
    <property type="component" value="Unassembled WGS sequence"/>
</dbReference>
<dbReference type="PROSITE" id="PS51186">
    <property type="entry name" value="GNAT"/>
    <property type="match status" value="1"/>
</dbReference>